<dbReference type="InterPro" id="IPR009057">
    <property type="entry name" value="Homeodomain-like_sf"/>
</dbReference>
<dbReference type="OrthoDB" id="70491at2"/>
<evidence type="ECO:0000256" key="2">
    <source>
        <dbReference type="PROSITE-ProRule" id="PRU00335"/>
    </source>
</evidence>
<dbReference type="EMBL" id="FZOF01000027">
    <property type="protein sequence ID" value="SNT45996.1"/>
    <property type="molecule type" value="Genomic_DNA"/>
</dbReference>
<dbReference type="Gene3D" id="1.10.357.10">
    <property type="entry name" value="Tetracycline Repressor, domain 2"/>
    <property type="match status" value="1"/>
</dbReference>
<evidence type="ECO:0000256" key="1">
    <source>
        <dbReference type="ARBA" id="ARBA00023125"/>
    </source>
</evidence>
<evidence type="ECO:0000313" key="4">
    <source>
        <dbReference type="EMBL" id="SNT45996.1"/>
    </source>
</evidence>
<proteinExistence type="predicted"/>
<accession>A0A239MTA9</accession>
<organism evidence="4 5">
    <name type="scientific">Actinacidiphila glaucinigra</name>
    <dbReference type="NCBI Taxonomy" id="235986"/>
    <lineage>
        <taxon>Bacteria</taxon>
        <taxon>Bacillati</taxon>
        <taxon>Actinomycetota</taxon>
        <taxon>Actinomycetes</taxon>
        <taxon>Kitasatosporales</taxon>
        <taxon>Streptomycetaceae</taxon>
        <taxon>Actinacidiphila</taxon>
    </lineage>
</organism>
<keyword evidence="5" id="KW-1185">Reference proteome</keyword>
<dbReference type="InterPro" id="IPR001647">
    <property type="entry name" value="HTH_TetR"/>
</dbReference>
<dbReference type="AlphaFoldDB" id="A0A239MTA9"/>
<evidence type="ECO:0000259" key="3">
    <source>
        <dbReference type="PROSITE" id="PS50977"/>
    </source>
</evidence>
<name>A0A239MTA9_9ACTN</name>
<dbReference type="Proteomes" id="UP000198280">
    <property type="component" value="Unassembled WGS sequence"/>
</dbReference>
<dbReference type="PRINTS" id="PR00455">
    <property type="entry name" value="HTHTETR"/>
</dbReference>
<dbReference type="RefSeq" id="WP_089228016.1">
    <property type="nucleotide sequence ID" value="NZ_FZOF01000027.1"/>
</dbReference>
<feature type="DNA-binding region" description="H-T-H motif" evidence="2">
    <location>
        <begin position="32"/>
        <end position="51"/>
    </location>
</feature>
<feature type="domain" description="HTH tetR-type" evidence="3">
    <location>
        <begin position="9"/>
        <end position="69"/>
    </location>
</feature>
<dbReference type="PROSITE" id="PS50977">
    <property type="entry name" value="HTH_TETR_2"/>
    <property type="match status" value="1"/>
</dbReference>
<dbReference type="SUPFAM" id="SSF46689">
    <property type="entry name" value="Homeodomain-like"/>
    <property type="match status" value="1"/>
</dbReference>
<evidence type="ECO:0000313" key="5">
    <source>
        <dbReference type="Proteomes" id="UP000198280"/>
    </source>
</evidence>
<reference evidence="4 5" key="1">
    <citation type="submission" date="2017-06" db="EMBL/GenBank/DDBJ databases">
        <authorList>
            <person name="Kim H.J."/>
            <person name="Triplett B.A."/>
        </authorList>
    </citation>
    <scope>NUCLEOTIDE SEQUENCE [LARGE SCALE GENOMIC DNA]</scope>
    <source>
        <strain evidence="4 5">CGMCC 4.1858</strain>
    </source>
</reference>
<protein>
    <submittedName>
        <fullName evidence="4">Transcriptional regulator, TetR family</fullName>
    </submittedName>
</protein>
<sequence length="190" mass="20165">MAERRMSYADRHVQLLDTAAAIVRAEGADALTLARVAEGAGVSKPVAYEHFETRTNLLAMLYARIDDEQAEAARAALDSRATTLEEAVQVAAEAYVDCTLGTGKEFGTVTAALGSIAGAESVLLAGRRRYARILREAVERFTAMPADADVLVLGVIGATEALAREAASGRLERDTAVRGISRIMLNTLNG</sequence>
<dbReference type="GO" id="GO:0003677">
    <property type="term" value="F:DNA binding"/>
    <property type="evidence" value="ECO:0007669"/>
    <property type="project" value="UniProtKB-UniRule"/>
</dbReference>
<dbReference type="Pfam" id="PF00440">
    <property type="entry name" value="TetR_N"/>
    <property type="match status" value="1"/>
</dbReference>
<gene>
    <name evidence="4" type="ORF">SAMN05216252_12765</name>
</gene>
<keyword evidence="1 2" id="KW-0238">DNA-binding</keyword>